<dbReference type="RefSeq" id="WP_053416718.1">
    <property type="nucleotide sequence ID" value="NZ_LILB01000001.1"/>
</dbReference>
<evidence type="ECO:0000313" key="5">
    <source>
        <dbReference type="Proteomes" id="UP000036867"/>
    </source>
</evidence>
<dbReference type="PANTHER" id="PTHR12215">
    <property type="entry name" value="PHOSPHOPANTETHEINE TRANSFERASE"/>
    <property type="match status" value="1"/>
</dbReference>
<comment type="similarity">
    <text evidence="1">Belongs to the P-Pant transferase superfamily. Gsp/Sfp/HetI/AcpT family.</text>
</comment>
<evidence type="ECO:0000256" key="2">
    <source>
        <dbReference type="ARBA" id="ARBA00022679"/>
    </source>
</evidence>
<dbReference type="Proteomes" id="UP000036867">
    <property type="component" value="Unassembled WGS sequence"/>
</dbReference>
<dbReference type="PANTHER" id="PTHR12215:SF10">
    <property type="entry name" value="L-AMINOADIPATE-SEMIALDEHYDE DEHYDROGENASE-PHOSPHOPANTETHEINYL TRANSFERASE"/>
    <property type="match status" value="1"/>
</dbReference>
<protein>
    <recommendedName>
        <fullName evidence="3">4'-phosphopantetheinyl transferase domain-containing protein</fullName>
    </recommendedName>
</protein>
<feature type="domain" description="4'-phosphopantetheinyl transferase" evidence="3">
    <location>
        <begin position="93"/>
        <end position="167"/>
    </location>
</feature>
<dbReference type="STRING" id="263475.AMD00_09250"/>
<dbReference type="GeneID" id="301136293"/>
<reference evidence="5" key="1">
    <citation type="submission" date="2015-08" db="EMBL/GenBank/DDBJ databases">
        <title>Fjat-10028 dsm 16317.</title>
        <authorList>
            <person name="Liu B."/>
            <person name="Wang J."/>
            <person name="Zhu Y."/>
            <person name="Liu G."/>
            <person name="Chen Q."/>
            <person name="Chen Z."/>
            <person name="Lan J."/>
            <person name="Che J."/>
            <person name="Ge C."/>
            <person name="Shi H."/>
            <person name="Pan Z."/>
            <person name="Liu X."/>
        </authorList>
    </citation>
    <scope>NUCLEOTIDE SEQUENCE [LARGE SCALE GENOMIC DNA]</scope>
    <source>
        <strain evidence="5">DSM 16317</strain>
    </source>
</reference>
<dbReference type="EMBL" id="LILB01000001">
    <property type="protein sequence ID" value="KOO52558.1"/>
    <property type="molecule type" value="Genomic_DNA"/>
</dbReference>
<proteinExistence type="inferred from homology"/>
<dbReference type="GO" id="GO:0008897">
    <property type="term" value="F:holo-[acyl-carrier-protein] synthase activity"/>
    <property type="evidence" value="ECO:0007669"/>
    <property type="project" value="InterPro"/>
</dbReference>
<keyword evidence="2" id="KW-0808">Transferase</keyword>
<accession>A0A0M0LPC5</accession>
<comment type="caution">
    <text evidence="4">The sequence shown here is derived from an EMBL/GenBank/DDBJ whole genome shotgun (WGS) entry which is preliminary data.</text>
</comment>
<name>A0A0M0LPC5_9BACL</name>
<keyword evidence="5" id="KW-1185">Reference proteome</keyword>
<dbReference type="InterPro" id="IPR050559">
    <property type="entry name" value="P-Pant_transferase_sf"/>
</dbReference>
<evidence type="ECO:0000313" key="4">
    <source>
        <dbReference type="EMBL" id="KOO52558.1"/>
    </source>
</evidence>
<sequence>MNSIDKRHYRLLDTCILENRKRYLNSISNNRKKTIFAGDILLRYALLKENHDISEIKLLYGANGKPFIKKQHINYNLSHSKDIIILGITKEELGIDILYERKINNNFINFFFSKEEKSRLHSLVEKEKREYYWNTLCYKEAFIKRHGGRIIEMKNNLICPKNLQYGRVIRTQEKGKAFESIFFKNLKYHICIISDKIPQKIKVEILNMDEVYKKLNF</sequence>
<dbReference type="GO" id="GO:0019878">
    <property type="term" value="P:lysine biosynthetic process via aminoadipic acid"/>
    <property type="evidence" value="ECO:0007669"/>
    <property type="project" value="TreeGrafter"/>
</dbReference>
<dbReference type="InterPro" id="IPR008278">
    <property type="entry name" value="4-PPantetheinyl_Trfase_dom"/>
</dbReference>
<organism evidence="4 5">
    <name type="scientific">Viridibacillus arvi</name>
    <dbReference type="NCBI Taxonomy" id="263475"/>
    <lineage>
        <taxon>Bacteria</taxon>
        <taxon>Bacillati</taxon>
        <taxon>Bacillota</taxon>
        <taxon>Bacilli</taxon>
        <taxon>Bacillales</taxon>
        <taxon>Caryophanaceae</taxon>
        <taxon>Viridibacillus</taxon>
    </lineage>
</organism>
<dbReference type="InterPro" id="IPR037143">
    <property type="entry name" value="4-PPantetheinyl_Trfase_dom_sf"/>
</dbReference>
<dbReference type="SUPFAM" id="SSF56214">
    <property type="entry name" value="4'-phosphopantetheinyl transferase"/>
    <property type="match status" value="2"/>
</dbReference>
<gene>
    <name evidence="4" type="ORF">AMD00_09250</name>
</gene>
<dbReference type="GO" id="GO:0005829">
    <property type="term" value="C:cytosol"/>
    <property type="evidence" value="ECO:0007669"/>
    <property type="project" value="TreeGrafter"/>
</dbReference>
<dbReference type="AlphaFoldDB" id="A0A0M0LPC5"/>
<dbReference type="Gene3D" id="3.90.470.20">
    <property type="entry name" value="4'-phosphopantetheinyl transferase domain"/>
    <property type="match status" value="2"/>
</dbReference>
<evidence type="ECO:0000256" key="1">
    <source>
        <dbReference type="ARBA" id="ARBA00010990"/>
    </source>
</evidence>
<dbReference type="GO" id="GO:0000287">
    <property type="term" value="F:magnesium ion binding"/>
    <property type="evidence" value="ECO:0007669"/>
    <property type="project" value="InterPro"/>
</dbReference>
<dbReference type="Pfam" id="PF01648">
    <property type="entry name" value="ACPS"/>
    <property type="match status" value="1"/>
</dbReference>
<evidence type="ECO:0000259" key="3">
    <source>
        <dbReference type="Pfam" id="PF01648"/>
    </source>
</evidence>